<dbReference type="GO" id="GO:0015297">
    <property type="term" value="F:antiporter activity"/>
    <property type="evidence" value="ECO:0007669"/>
    <property type="project" value="InterPro"/>
</dbReference>
<feature type="transmembrane region" description="Helical" evidence="8">
    <location>
        <begin position="158"/>
        <end position="181"/>
    </location>
</feature>
<dbReference type="AlphaFoldDB" id="A0A5C7EZG7"/>
<evidence type="ECO:0000256" key="5">
    <source>
        <dbReference type="ARBA" id="ARBA00022692"/>
    </source>
</evidence>
<name>A0A5C7EZG7_9BACI</name>
<dbReference type="KEGG" id="ahal:FTX54_011625"/>
<dbReference type="PANTHER" id="PTHR43057">
    <property type="entry name" value="ARSENITE EFFLUX TRANSPORTER"/>
    <property type="match status" value="1"/>
</dbReference>
<keyword evidence="4" id="KW-1003">Cell membrane</keyword>
<evidence type="ECO:0000256" key="2">
    <source>
        <dbReference type="ARBA" id="ARBA00010110"/>
    </source>
</evidence>
<comment type="similarity">
    <text evidence="2">Belongs to the arsenical resistance-3 (ACR3) (TC 2.A.59) family.</text>
</comment>
<dbReference type="PANTHER" id="PTHR43057:SF1">
    <property type="entry name" value="ARSENICAL-RESISTANCE PROTEIN 3"/>
    <property type="match status" value="1"/>
</dbReference>
<reference evidence="9 10" key="1">
    <citation type="submission" date="2024-01" db="EMBL/GenBank/DDBJ databases">
        <title>Complete Genome Sequence of Alkalicoccus halolimnae BZ-SZ-XJ29T, a Moderately Halophilic Bacterium Isolated from a Salt Lake.</title>
        <authorList>
            <person name="Zhao B."/>
        </authorList>
    </citation>
    <scope>NUCLEOTIDE SEQUENCE [LARGE SCALE GENOMIC DNA]</scope>
    <source>
        <strain evidence="9 10">BZ-SZ-XJ29</strain>
    </source>
</reference>
<dbReference type="Gene3D" id="1.20.1530.20">
    <property type="match status" value="1"/>
</dbReference>
<feature type="transmembrane region" description="Helical" evidence="8">
    <location>
        <begin position="258"/>
        <end position="279"/>
    </location>
</feature>
<gene>
    <name evidence="9" type="ORF">FTX54_011625</name>
</gene>
<dbReference type="GO" id="GO:0015105">
    <property type="term" value="F:arsenite transmembrane transporter activity"/>
    <property type="evidence" value="ECO:0007669"/>
    <property type="project" value="TreeGrafter"/>
</dbReference>
<feature type="transmembrane region" description="Helical" evidence="8">
    <location>
        <begin position="33"/>
        <end position="53"/>
    </location>
</feature>
<evidence type="ECO:0000256" key="7">
    <source>
        <dbReference type="ARBA" id="ARBA00023136"/>
    </source>
</evidence>
<keyword evidence="6 8" id="KW-1133">Transmembrane helix</keyword>
<evidence type="ECO:0000256" key="4">
    <source>
        <dbReference type="ARBA" id="ARBA00022475"/>
    </source>
</evidence>
<evidence type="ECO:0000313" key="9">
    <source>
        <dbReference type="EMBL" id="WWD79068.1"/>
    </source>
</evidence>
<keyword evidence="3" id="KW-0813">Transport</keyword>
<keyword evidence="7 8" id="KW-0472">Membrane</keyword>
<protein>
    <submittedName>
        <fullName evidence="9">Bile acid:sodium symporter</fullName>
    </submittedName>
</protein>
<dbReference type="EMBL" id="CP144914">
    <property type="protein sequence ID" value="WWD79068.1"/>
    <property type="molecule type" value="Genomic_DNA"/>
</dbReference>
<sequence length="318" mass="34966">MKFHQKNYPFLIAAAVLAGPGAGQYDAVRETGAALVLPLLILMLFLTFLPIPLNRFFSSFLNLRFTISSLVMNFLWTPLLAWMLASLFLQGHPALWTGFIMLMVTSCTDWYVIFTGLAKGNTAISSAILPVNLLLQMILLPVYLYLFAGTQTEIEAGLLLESVITVLFLPLLTAIAAKGLLKNHPERRKKLFTVLEPLPVYLLALAIASMFASQARALTENAEYALLLLFPIMVFFAVNFLVGSNISSIMQFSFPDRVSFHMTTIARNSPLALAVAVSAFPDQPLIALTLVIGPLLELPVLAALTHLLNVIRRRTAAC</sequence>
<feature type="transmembrane region" description="Helical" evidence="8">
    <location>
        <begin position="285"/>
        <end position="304"/>
    </location>
</feature>
<dbReference type="RefSeq" id="WP_147805226.1">
    <property type="nucleotide sequence ID" value="NZ_CP144914.1"/>
</dbReference>
<feature type="transmembrane region" description="Helical" evidence="8">
    <location>
        <begin position="193"/>
        <end position="212"/>
    </location>
</feature>
<dbReference type="GO" id="GO:0015104">
    <property type="term" value="F:antimonite transmembrane transporter activity"/>
    <property type="evidence" value="ECO:0007669"/>
    <property type="project" value="TreeGrafter"/>
</dbReference>
<evidence type="ECO:0000256" key="6">
    <source>
        <dbReference type="ARBA" id="ARBA00022989"/>
    </source>
</evidence>
<evidence type="ECO:0000313" key="10">
    <source>
        <dbReference type="Proteomes" id="UP000321816"/>
    </source>
</evidence>
<dbReference type="GO" id="GO:0005886">
    <property type="term" value="C:plasma membrane"/>
    <property type="evidence" value="ECO:0007669"/>
    <property type="project" value="UniProtKB-SubCell"/>
</dbReference>
<dbReference type="Pfam" id="PF01758">
    <property type="entry name" value="SBF"/>
    <property type="match status" value="1"/>
</dbReference>
<dbReference type="InterPro" id="IPR038770">
    <property type="entry name" value="Na+/solute_symporter_sf"/>
</dbReference>
<feature type="transmembrane region" description="Helical" evidence="8">
    <location>
        <begin position="224"/>
        <end position="246"/>
    </location>
</feature>
<accession>A0A5C7EZG7</accession>
<dbReference type="InterPro" id="IPR004706">
    <property type="entry name" value="Arsenical-R_Acr3"/>
</dbReference>
<keyword evidence="5 8" id="KW-0812">Transmembrane</keyword>
<feature type="transmembrane region" description="Helical" evidence="8">
    <location>
        <begin position="65"/>
        <end position="88"/>
    </location>
</feature>
<evidence type="ECO:0000256" key="3">
    <source>
        <dbReference type="ARBA" id="ARBA00022448"/>
    </source>
</evidence>
<feature type="transmembrane region" description="Helical" evidence="8">
    <location>
        <begin position="94"/>
        <end position="114"/>
    </location>
</feature>
<feature type="transmembrane region" description="Helical" evidence="8">
    <location>
        <begin position="126"/>
        <end position="146"/>
    </location>
</feature>
<proteinExistence type="inferred from homology"/>
<dbReference type="InterPro" id="IPR002657">
    <property type="entry name" value="BilAc:Na_symport/Acr3"/>
</dbReference>
<evidence type="ECO:0000256" key="8">
    <source>
        <dbReference type="SAM" id="Phobius"/>
    </source>
</evidence>
<dbReference type="OrthoDB" id="3254016at2"/>
<keyword evidence="10" id="KW-1185">Reference proteome</keyword>
<organism evidence="9 10">
    <name type="scientific">Alkalicoccus halolimnae</name>
    <dbReference type="NCBI Taxonomy" id="1667239"/>
    <lineage>
        <taxon>Bacteria</taxon>
        <taxon>Bacillati</taxon>
        <taxon>Bacillota</taxon>
        <taxon>Bacilli</taxon>
        <taxon>Bacillales</taxon>
        <taxon>Bacillaceae</taxon>
        <taxon>Alkalicoccus</taxon>
    </lineage>
</organism>
<comment type="subcellular location">
    <subcellularLocation>
        <location evidence="1">Cell membrane</location>
        <topology evidence="1">Multi-pass membrane protein</topology>
    </subcellularLocation>
</comment>
<evidence type="ECO:0000256" key="1">
    <source>
        <dbReference type="ARBA" id="ARBA00004651"/>
    </source>
</evidence>
<dbReference type="Proteomes" id="UP000321816">
    <property type="component" value="Chromosome"/>
</dbReference>